<comment type="caution">
    <text evidence="2">The sequence shown here is derived from an EMBL/GenBank/DDBJ whole genome shotgun (WGS) entry which is preliminary data.</text>
</comment>
<keyword evidence="1" id="KW-0175">Coiled coil</keyword>
<keyword evidence="3" id="KW-1185">Reference proteome</keyword>
<gene>
    <name evidence="2" type="ORF">EV692_0095</name>
</gene>
<dbReference type="RefSeq" id="WP_132299471.1">
    <property type="nucleotide sequence ID" value="NZ_CP170642.1"/>
</dbReference>
<protein>
    <submittedName>
        <fullName evidence="2">Uncharacterized protein</fullName>
    </submittedName>
</protein>
<feature type="coiled-coil region" evidence="1">
    <location>
        <begin position="161"/>
        <end position="195"/>
    </location>
</feature>
<proteinExistence type="predicted"/>
<evidence type="ECO:0000313" key="2">
    <source>
        <dbReference type="EMBL" id="TCK71042.1"/>
    </source>
</evidence>
<sequence>MKFLLFLVVVLGASVLLMLAIGDWIPRYWRAVFGETNAKVDMAPVQAEVSQIATPQNLVPQDSLQQSLEKQIHFTQLSVELRQKLVKLLQEKGNTPYFQQLVALHQQILPKEIRLVSLLKKQIKLDKQLARLMKMAERYSLSDNERMDDISDRMDDVQDKADEVYFEQDSLMDEIEQLQDQIDALEMNHIDNLREQEIREAFNADLETFVMLQGGSYWDRDNPIWWANYWANFGRK</sequence>
<name>A0A4R1KZM0_9PAST</name>
<reference evidence="2 3" key="1">
    <citation type="submission" date="2019-03" db="EMBL/GenBank/DDBJ databases">
        <title>Genomic Encyclopedia of Type Strains, Phase IV (KMG-IV): sequencing the most valuable type-strain genomes for metagenomic binning, comparative biology and taxonomic classification.</title>
        <authorList>
            <person name="Goeker M."/>
        </authorList>
    </citation>
    <scope>NUCLEOTIDE SEQUENCE [LARGE SCALE GENOMIC DNA]</scope>
    <source>
        <strain evidence="2 3">DSM 10053</strain>
    </source>
</reference>
<dbReference type="Proteomes" id="UP000295496">
    <property type="component" value="Unassembled WGS sequence"/>
</dbReference>
<dbReference type="EMBL" id="SMGJ01000001">
    <property type="protein sequence ID" value="TCK71042.1"/>
    <property type="molecule type" value="Genomic_DNA"/>
</dbReference>
<accession>A0A4R1KZM0</accession>
<evidence type="ECO:0000256" key="1">
    <source>
        <dbReference type="SAM" id="Coils"/>
    </source>
</evidence>
<dbReference type="AlphaFoldDB" id="A0A4R1KZM0"/>
<organism evidence="2 3">
    <name type="scientific">Lonepinella koalarum</name>
    <dbReference type="NCBI Taxonomy" id="53417"/>
    <lineage>
        <taxon>Bacteria</taxon>
        <taxon>Pseudomonadati</taxon>
        <taxon>Pseudomonadota</taxon>
        <taxon>Gammaproteobacteria</taxon>
        <taxon>Pasteurellales</taxon>
        <taxon>Pasteurellaceae</taxon>
        <taxon>Lonepinella</taxon>
    </lineage>
</organism>
<evidence type="ECO:0000313" key="3">
    <source>
        <dbReference type="Proteomes" id="UP000295496"/>
    </source>
</evidence>